<dbReference type="KEGG" id="tca:658715"/>
<dbReference type="PRINTS" id="PR01415">
    <property type="entry name" value="ANKYRIN"/>
</dbReference>
<dbReference type="InterPro" id="IPR002110">
    <property type="entry name" value="Ankyrin_rpt"/>
</dbReference>
<dbReference type="Pfam" id="PF00023">
    <property type="entry name" value="Ank"/>
    <property type="match status" value="1"/>
</dbReference>
<protein>
    <submittedName>
        <fullName evidence="4">Tankyrase-like Protein</fullName>
    </submittedName>
</protein>
<dbReference type="STRING" id="7070.D6WDP6"/>
<gene>
    <name evidence="4" type="primary">AUGUSTUS-3.0.2_02736</name>
    <name evidence="4" type="ORF">TcasGA2_TC002736</name>
</gene>
<dbReference type="SUPFAM" id="SSF48403">
    <property type="entry name" value="Ankyrin repeat"/>
    <property type="match status" value="1"/>
</dbReference>
<dbReference type="Proteomes" id="UP000007266">
    <property type="component" value="Linkage group 3"/>
</dbReference>
<reference evidence="4 5" key="1">
    <citation type="journal article" date="2008" name="Nature">
        <title>The genome of the model beetle and pest Tribolium castaneum.</title>
        <authorList>
            <consortium name="Tribolium Genome Sequencing Consortium"/>
            <person name="Richards S."/>
            <person name="Gibbs R.A."/>
            <person name="Weinstock G.M."/>
            <person name="Brown S.J."/>
            <person name="Denell R."/>
            <person name="Beeman R.W."/>
            <person name="Gibbs R."/>
            <person name="Beeman R.W."/>
            <person name="Brown S.J."/>
            <person name="Bucher G."/>
            <person name="Friedrich M."/>
            <person name="Grimmelikhuijzen C.J."/>
            <person name="Klingler M."/>
            <person name="Lorenzen M."/>
            <person name="Richards S."/>
            <person name="Roth S."/>
            <person name="Schroder R."/>
            <person name="Tautz D."/>
            <person name="Zdobnov E.M."/>
            <person name="Muzny D."/>
            <person name="Gibbs R.A."/>
            <person name="Weinstock G.M."/>
            <person name="Attaway T."/>
            <person name="Bell S."/>
            <person name="Buhay C.J."/>
            <person name="Chandrabose M.N."/>
            <person name="Chavez D."/>
            <person name="Clerk-Blankenburg K.P."/>
            <person name="Cree A."/>
            <person name="Dao M."/>
            <person name="Davis C."/>
            <person name="Chacko J."/>
            <person name="Dinh H."/>
            <person name="Dugan-Rocha S."/>
            <person name="Fowler G."/>
            <person name="Garner T.T."/>
            <person name="Garnes J."/>
            <person name="Gnirke A."/>
            <person name="Hawes A."/>
            <person name="Hernandez J."/>
            <person name="Hines S."/>
            <person name="Holder M."/>
            <person name="Hume J."/>
            <person name="Jhangiani S.N."/>
            <person name="Joshi V."/>
            <person name="Khan Z.M."/>
            <person name="Jackson L."/>
            <person name="Kovar C."/>
            <person name="Kowis A."/>
            <person name="Lee S."/>
            <person name="Lewis L.R."/>
            <person name="Margolis J."/>
            <person name="Morgan M."/>
            <person name="Nazareth L.V."/>
            <person name="Nguyen N."/>
            <person name="Okwuonu G."/>
            <person name="Parker D."/>
            <person name="Richards S."/>
            <person name="Ruiz S.J."/>
            <person name="Santibanez J."/>
            <person name="Savard J."/>
            <person name="Scherer S.E."/>
            <person name="Schneider B."/>
            <person name="Sodergren E."/>
            <person name="Tautz D."/>
            <person name="Vattahil S."/>
            <person name="Villasana D."/>
            <person name="White C.S."/>
            <person name="Wright R."/>
            <person name="Park Y."/>
            <person name="Beeman R.W."/>
            <person name="Lord J."/>
            <person name="Oppert B."/>
            <person name="Lorenzen M."/>
            <person name="Brown S."/>
            <person name="Wang L."/>
            <person name="Savard J."/>
            <person name="Tautz D."/>
            <person name="Richards S."/>
            <person name="Weinstock G."/>
            <person name="Gibbs R.A."/>
            <person name="Liu Y."/>
            <person name="Worley K."/>
            <person name="Weinstock G."/>
            <person name="Elsik C.G."/>
            <person name="Reese J.T."/>
            <person name="Elhaik E."/>
            <person name="Landan G."/>
            <person name="Graur D."/>
            <person name="Arensburger P."/>
            <person name="Atkinson P."/>
            <person name="Beeman R.W."/>
            <person name="Beidler J."/>
            <person name="Brown S.J."/>
            <person name="Demuth J.P."/>
            <person name="Drury D.W."/>
            <person name="Du Y.Z."/>
            <person name="Fujiwara H."/>
            <person name="Lorenzen M."/>
            <person name="Maselli V."/>
            <person name="Osanai M."/>
            <person name="Park Y."/>
            <person name="Robertson H.M."/>
            <person name="Tu Z."/>
            <person name="Wang J.J."/>
            <person name="Wang S."/>
            <person name="Richards S."/>
            <person name="Song H."/>
            <person name="Zhang L."/>
            <person name="Sodergren E."/>
            <person name="Werner D."/>
            <person name="Stanke M."/>
            <person name="Morgenstern B."/>
            <person name="Solovyev V."/>
            <person name="Kosarev P."/>
            <person name="Brown G."/>
            <person name="Chen H.C."/>
            <person name="Ermolaeva O."/>
            <person name="Hlavina W."/>
            <person name="Kapustin Y."/>
            <person name="Kiryutin B."/>
            <person name="Kitts P."/>
            <person name="Maglott D."/>
            <person name="Pruitt K."/>
            <person name="Sapojnikov V."/>
            <person name="Souvorov A."/>
            <person name="Mackey A.J."/>
            <person name="Waterhouse R.M."/>
            <person name="Wyder S."/>
            <person name="Zdobnov E.M."/>
            <person name="Zdobnov E.M."/>
            <person name="Wyder S."/>
            <person name="Kriventseva E.V."/>
            <person name="Kadowaki T."/>
            <person name="Bork P."/>
            <person name="Aranda M."/>
            <person name="Bao R."/>
            <person name="Beermann A."/>
            <person name="Berns N."/>
            <person name="Bolognesi R."/>
            <person name="Bonneton F."/>
            <person name="Bopp D."/>
            <person name="Brown S.J."/>
            <person name="Bucher G."/>
            <person name="Butts T."/>
            <person name="Chaumot A."/>
            <person name="Denell R.E."/>
            <person name="Ferrier D.E."/>
            <person name="Friedrich M."/>
            <person name="Gordon C.M."/>
            <person name="Jindra M."/>
            <person name="Klingler M."/>
            <person name="Lan Q."/>
            <person name="Lattorff H.M."/>
            <person name="Laudet V."/>
            <person name="von Levetsow C."/>
            <person name="Liu Z."/>
            <person name="Lutz R."/>
            <person name="Lynch J.A."/>
            <person name="da Fonseca R.N."/>
            <person name="Posnien N."/>
            <person name="Reuter R."/>
            <person name="Roth S."/>
            <person name="Savard J."/>
            <person name="Schinko J.B."/>
            <person name="Schmitt C."/>
            <person name="Schoppmeier M."/>
            <person name="Schroder R."/>
            <person name="Shippy T.D."/>
            <person name="Simonnet F."/>
            <person name="Marques-Souza H."/>
            <person name="Tautz D."/>
            <person name="Tomoyasu Y."/>
            <person name="Trauner J."/>
            <person name="Van der Zee M."/>
            <person name="Vervoort M."/>
            <person name="Wittkopp N."/>
            <person name="Wimmer E.A."/>
            <person name="Yang X."/>
            <person name="Jones A.K."/>
            <person name="Sattelle D.B."/>
            <person name="Ebert P.R."/>
            <person name="Nelson D."/>
            <person name="Scott J.G."/>
            <person name="Beeman R.W."/>
            <person name="Muthukrishnan S."/>
            <person name="Kramer K.J."/>
            <person name="Arakane Y."/>
            <person name="Beeman R.W."/>
            <person name="Zhu Q."/>
            <person name="Hogenkamp D."/>
            <person name="Dixit R."/>
            <person name="Oppert B."/>
            <person name="Jiang H."/>
            <person name="Zou Z."/>
            <person name="Marshall J."/>
            <person name="Elpidina E."/>
            <person name="Vinokurov K."/>
            <person name="Oppert C."/>
            <person name="Zou Z."/>
            <person name="Evans J."/>
            <person name="Lu Z."/>
            <person name="Zhao P."/>
            <person name="Sumathipala N."/>
            <person name="Altincicek B."/>
            <person name="Vilcinskas A."/>
            <person name="Williams M."/>
            <person name="Hultmark D."/>
            <person name="Hetru C."/>
            <person name="Jiang H."/>
            <person name="Grimmelikhuijzen C.J."/>
            <person name="Hauser F."/>
            <person name="Cazzamali G."/>
            <person name="Williamson M."/>
            <person name="Park Y."/>
            <person name="Li B."/>
            <person name="Tanaka Y."/>
            <person name="Predel R."/>
            <person name="Neupert S."/>
            <person name="Schachtner J."/>
            <person name="Verleyen P."/>
            <person name="Raible F."/>
            <person name="Bork P."/>
            <person name="Friedrich M."/>
            <person name="Walden K.K."/>
            <person name="Robertson H.M."/>
            <person name="Angeli S."/>
            <person name="Foret S."/>
            <person name="Bucher G."/>
            <person name="Schuetz S."/>
            <person name="Maleszka R."/>
            <person name="Wimmer E.A."/>
            <person name="Beeman R.W."/>
            <person name="Lorenzen M."/>
            <person name="Tomoyasu Y."/>
            <person name="Miller S.C."/>
            <person name="Grossmann D."/>
            <person name="Bucher G."/>
        </authorList>
    </citation>
    <scope>NUCLEOTIDE SEQUENCE [LARGE SCALE GENOMIC DNA]</scope>
    <source>
        <strain evidence="4 5">Georgia GA2</strain>
    </source>
</reference>
<dbReference type="PhylomeDB" id="D6WDP6"/>
<dbReference type="EMBL" id="KQ971322">
    <property type="protein sequence ID" value="EEZ99940.1"/>
    <property type="molecule type" value="Genomic_DNA"/>
</dbReference>
<dbReference type="PANTHER" id="PTHR24171">
    <property type="entry name" value="ANKYRIN REPEAT DOMAIN-CONTAINING PROTEIN 39-RELATED"/>
    <property type="match status" value="1"/>
</dbReference>
<evidence type="ECO:0000256" key="3">
    <source>
        <dbReference type="PROSITE-ProRule" id="PRU00023"/>
    </source>
</evidence>
<evidence type="ECO:0000313" key="5">
    <source>
        <dbReference type="Proteomes" id="UP000007266"/>
    </source>
</evidence>
<dbReference type="HOGENOM" id="CLU_1201206_0_0_1"/>
<dbReference type="PROSITE" id="PS50088">
    <property type="entry name" value="ANK_REPEAT"/>
    <property type="match status" value="2"/>
</dbReference>
<evidence type="ECO:0000256" key="2">
    <source>
        <dbReference type="ARBA" id="ARBA00023043"/>
    </source>
</evidence>
<proteinExistence type="predicted"/>
<feature type="repeat" description="ANK" evidence="3">
    <location>
        <begin position="110"/>
        <end position="142"/>
    </location>
</feature>
<organism evidence="4 5">
    <name type="scientific">Tribolium castaneum</name>
    <name type="common">Red flour beetle</name>
    <dbReference type="NCBI Taxonomy" id="7070"/>
    <lineage>
        <taxon>Eukaryota</taxon>
        <taxon>Metazoa</taxon>
        <taxon>Ecdysozoa</taxon>
        <taxon>Arthropoda</taxon>
        <taxon>Hexapoda</taxon>
        <taxon>Insecta</taxon>
        <taxon>Pterygota</taxon>
        <taxon>Neoptera</taxon>
        <taxon>Endopterygota</taxon>
        <taxon>Coleoptera</taxon>
        <taxon>Polyphaga</taxon>
        <taxon>Cucujiformia</taxon>
        <taxon>Tenebrionidae</taxon>
        <taxon>Tenebrionidae incertae sedis</taxon>
        <taxon>Tribolium</taxon>
    </lineage>
</organism>
<evidence type="ECO:0000256" key="1">
    <source>
        <dbReference type="ARBA" id="ARBA00022737"/>
    </source>
</evidence>
<feature type="repeat" description="ANK" evidence="3">
    <location>
        <begin position="77"/>
        <end position="109"/>
    </location>
</feature>
<keyword evidence="2 3" id="KW-0040">ANK repeat</keyword>
<dbReference type="Gene3D" id="1.25.40.20">
    <property type="entry name" value="Ankyrin repeat-containing domain"/>
    <property type="match status" value="2"/>
</dbReference>
<dbReference type="SMART" id="SM00248">
    <property type="entry name" value="ANK"/>
    <property type="match status" value="3"/>
</dbReference>
<accession>D6WDP6</accession>
<dbReference type="OMA" id="RECNSSP"/>
<name>D6WDP6_TRICA</name>
<dbReference type="InterPro" id="IPR036770">
    <property type="entry name" value="Ankyrin_rpt-contain_sf"/>
</dbReference>
<dbReference type="PROSITE" id="PS50297">
    <property type="entry name" value="ANK_REP_REGION"/>
    <property type="match status" value="2"/>
</dbReference>
<sequence length="231" mass="25582">MSHSDSEVNRTKGEFKKKLHVELKAKNLMKSQSYAALKNKMKTLRDARLLFAAASNNTENIEKQLALGASPNSADTHGRSALHIAASKGYKDVVKLLLERGADPNQNDKLCNTPLHLAACTHNLSIISLLLNAGADVRKLDLYGKNPVQLAESKLHILRRSWRDGSIEMVQVLTELQLIVDILISVYKQQTPGTNVDNLQMMKLSLNSEAPETVDDQMSKLLMELQGVKIS</sequence>
<dbReference type="AlphaFoldDB" id="D6WDP6"/>
<dbReference type="Pfam" id="PF12796">
    <property type="entry name" value="Ank_2"/>
    <property type="match status" value="1"/>
</dbReference>
<evidence type="ECO:0000313" key="4">
    <source>
        <dbReference type="EMBL" id="EEZ99940.1"/>
    </source>
</evidence>
<keyword evidence="5" id="KW-1185">Reference proteome</keyword>
<reference evidence="4 5" key="2">
    <citation type="journal article" date="2010" name="Nucleic Acids Res.">
        <title>BeetleBase in 2010: revisions to provide comprehensive genomic information for Tribolium castaneum.</title>
        <authorList>
            <person name="Kim H.S."/>
            <person name="Murphy T."/>
            <person name="Xia J."/>
            <person name="Caragea D."/>
            <person name="Park Y."/>
            <person name="Beeman R.W."/>
            <person name="Lorenzen M.D."/>
            <person name="Butcher S."/>
            <person name="Manak J.R."/>
            <person name="Brown S.J."/>
        </authorList>
    </citation>
    <scope>GENOME REANNOTATION</scope>
    <source>
        <strain evidence="4 5">Georgia GA2</strain>
    </source>
</reference>
<dbReference type="eggNOG" id="KOG0504">
    <property type="taxonomic scope" value="Eukaryota"/>
</dbReference>
<keyword evidence="1" id="KW-0677">Repeat</keyword>
<dbReference type="OrthoDB" id="496981at2759"/>